<evidence type="ECO:0000313" key="3">
    <source>
        <dbReference type="Proteomes" id="UP001316803"/>
    </source>
</evidence>
<gene>
    <name evidence="2" type="ORF">OHC33_009191</name>
</gene>
<evidence type="ECO:0000256" key="1">
    <source>
        <dbReference type="SAM" id="MobiDB-lite"/>
    </source>
</evidence>
<sequence length="139" mass="15140">MPPPTQEQLQGFAPYANSIFDAFKRTSQLKTQISVEELWDFLLSRSEQDTQSASAPKRETSFSPPSQSPRPDVATSSASPSAMGGPQMQGITDPRLYHTIHGGRHSGHVSPLGPGLSGPNPFAKEQRAPPYDRSHWGVQ</sequence>
<evidence type="ECO:0000313" key="2">
    <source>
        <dbReference type="EMBL" id="KAK5949802.1"/>
    </source>
</evidence>
<accession>A0AAN8I1S8</accession>
<reference evidence="2 3" key="1">
    <citation type="submission" date="2022-12" db="EMBL/GenBank/DDBJ databases">
        <title>Genomic features and morphological characterization of a novel Knufia sp. strain isolated from spacecraft assembly facility.</title>
        <authorList>
            <person name="Teixeira M."/>
            <person name="Chander A.M."/>
            <person name="Stajich J.E."/>
            <person name="Venkateswaran K."/>
        </authorList>
    </citation>
    <scope>NUCLEOTIDE SEQUENCE [LARGE SCALE GENOMIC DNA]</scope>
    <source>
        <strain evidence="2 3">FJI-L2-BK-P2</strain>
    </source>
</reference>
<comment type="caution">
    <text evidence="2">The sequence shown here is derived from an EMBL/GenBank/DDBJ whole genome shotgun (WGS) entry which is preliminary data.</text>
</comment>
<feature type="compositionally biased region" description="Basic and acidic residues" evidence="1">
    <location>
        <begin position="124"/>
        <end position="139"/>
    </location>
</feature>
<feature type="region of interest" description="Disordered" evidence="1">
    <location>
        <begin position="46"/>
        <end position="139"/>
    </location>
</feature>
<dbReference type="Proteomes" id="UP001316803">
    <property type="component" value="Unassembled WGS sequence"/>
</dbReference>
<proteinExistence type="predicted"/>
<dbReference type="EMBL" id="JAKLMC020000032">
    <property type="protein sequence ID" value="KAK5949802.1"/>
    <property type="molecule type" value="Genomic_DNA"/>
</dbReference>
<keyword evidence="3" id="KW-1185">Reference proteome</keyword>
<dbReference type="AlphaFoldDB" id="A0AAN8I1S8"/>
<name>A0AAN8I1S8_9EURO</name>
<protein>
    <submittedName>
        <fullName evidence="2">Uncharacterized protein</fullName>
    </submittedName>
</protein>
<feature type="compositionally biased region" description="Low complexity" evidence="1">
    <location>
        <begin position="110"/>
        <end position="119"/>
    </location>
</feature>
<organism evidence="2 3">
    <name type="scientific">Knufia fluminis</name>
    <dbReference type="NCBI Taxonomy" id="191047"/>
    <lineage>
        <taxon>Eukaryota</taxon>
        <taxon>Fungi</taxon>
        <taxon>Dikarya</taxon>
        <taxon>Ascomycota</taxon>
        <taxon>Pezizomycotina</taxon>
        <taxon>Eurotiomycetes</taxon>
        <taxon>Chaetothyriomycetidae</taxon>
        <taxon>Chaetothyriales</taxon>
        <taxon>Trichomeriaceae</taxon>
        <taxon>Knufia</taxon>
    </lineage>
</organism>